<dbReference type="NCBIfam" id="NF011990">
    <property type="entry name" value="PRK15446.2-6"/>
    <property type="match status" value="1"/>
</dbReference>
<comment type="caution">
    <text evidence="2">The sequence shown here is derived from an EMBL/GenBank/DDBJ whole genome shotgun (WGS) entry which is preliminary data.</text>
</comment>
<dbReference type="EC" id="3.6.1.63" evidence="2"/>
<dbReference type="Pfam" id="PF07969">
    <property type="entry name" value="Amidohydro_3"/>
    <property type="match status" value="1"/>
</dbReference>
<gene>
    <name evidence="2" type="ORF">ACFSE1_03725</name>
</gene>
<dbReference type="NCBIfam" id="TIGR02318">
    <property type="entry name" value="phosphono_phnM"/>
    <property type="match status" value="1"/>
</dbReference>
<dbReference type="SUPFAM" id="SSF51338">
    <property type="entry name" value="Composite domain of metallo-dependent hydrolases"/>
    <property type="match status" value="1"/>
</dbReference>
<organism evidence="2 3">
    <name type="scientific">Rhizobium helianthi</name>
    <dbReference type="NCBI Taxonomy" id="1132695"/>
    <lineage>
        <taxon>Bacteria</taxon>
        <taxon>Pseudomonadati</taxon>
        <taxon>Pseudomonadota</taxon>
        <taxon>Alphaproteobacteria</taxon>
        <taxon>Hyphomicrobiales</taxon>
        <taxon>Rhizobiaceae</taxon>
        <taxon>Rhizobium/Agrobacterium group</taxon>
        <taxon>Rhizobium</taxon>
    </lineage>
</organism>
<dbReference type="PANTHER" id="PTHR43135:SF3">
    <property type="entry name" value="ALPHA-D-RIBOSE 1-METHYLPHOSPHONATE 5-TRIPHOSPHATE DIPHOSPHATASE"/>
    <property type="match status" value="1"/>
</dbReference>
<dbReference type="Proteomes" id="UP001597322">
    <property type="component" value="Unassembled WGS sequence"/>
</dbReference>
<dbReference type="NCBIfam" id="NF011983">
    <property type="entry name" value="PRK15446.1-4"/>
    <property type="match status" value="1"/>
</dbReference>
<dbReference type="InterPro" id="IPR011059">
    <property type="entry name" value="Metal-dep_hydrolase_composite"/>
</dbReference>
<dbReference type="InterPro" id="IPR032466">
    <property type="entry name" value="Metal_Hydrolase"/>
</dbReference>
<dbReference type="RefSeq" id="WP_377396731.1">
    <property type="nucleotide sequence ID" value="NZ_JBHUEQ010000004.1"/>
</dbReference>
<evidence type="ECO:0000313" key="2">
    <source>
        <dbReference type="EMBL" id="MFD1744562.1"/>
    </source>
</evidence>
<dbReference type="Gene3D" id="2.30.40.10">
    <property type="entry name" value="Urease, subunit C, domain 1"/>
    <property type="match status" value="1"/>
</dbReference>
<keyword evidence="2" id="KW-0378">Hydrolase</keyword>
<name>A0ABW4LZD8_9HYPH</name>
<dbReference type="NCBIfam" id="NF011981">
    <property type="entry name" value="PRK15446.1-2"/>
    <property type="match status" value="1"/>
</dbReference>
<evidence type="ECO:0000259" key="1">
    <source>
        <dbReference type="Pfam" id="PF07969"/>
    </source>
</evidence>
<dbReference type="PIRSF" id="PIRSF038971">
    <property type="entry name" value="PhnM"/>
    <property type="match status" value="1"/>
</dbReference>
<evidence type="ECO:0000313" key="3">
    <source>
        <dbReference type="Proteomes" id="UP001597322"/>
    </source>
</evidence>
<dbReference type="GO" id="GO:0016787">
    <property type="term" value="F:hydrolase activity"/>
    <property type="evidence" value="ECO:0007669"/>
    <property type="project" value="UniProtKB-KW"/>
</dbReference>
<dbReference type="NCBIfam" id="NF011984">
    <property type="entry name" value="PRK15446.1-5"/>
    <property type="match status" value="1"/>
</dbReference>
<dbReference type="PANTHER" id="PTHR43135">
    <property type="entry name" value="ALPHA-D-RIBOSE 1-METHYLPHOSPHONATE 5-TRIPHOSPHATE DIPHOSPHATASE"/>
    <property type="match status" value="1"/>
</dbReference>
<dbReference type="Gene3D" id="3.20.20.140">
    <property type="entry name" value="Metal-dependent hydrolases"/>
    <property type="match status" value="2"/>
</dbReference>
<sequence length="379" mass="41843">MSREQVFTNARIVLRDDIVHGSILIRDGMICDVSEGLSHTGEDVEGDFILPGLVELHTDHLETHYAPRPGVRWDQMAALQAHDAQIATSGITTVLDCLRLGSDEAGGFPRGEMRSIASVIDEAQKAGRLRSQHFFHLRCEVPCPDVLDQFSDFENDPNVRLVSLMDHAPGQRQFQTLDQYIYFYKTKRGLNEEEFQAFTQRRIEGSARYSTRHRNALAALCNERGITVASHDDATLEHVEEAVSHNVKVAEFPTSIDAARASHEAGMLVLMGAPNVVRGKSHSGNIAARDLAQRGLLDVLSSDYVPFSLLHAPFILADSIEALSLPEAIAMVTDNPARGIGMSDRGRIEVGLRADLVRVHRQDGVPVCRAVWRAGQRVA</sequence>
<dbReference type="EMBL" id="JBHUEQ010000004">
    <property type="protein sequence ID" value="MFD1744562.1"/>
    <property type="molecule type" value="Genomic_DNA"/>
</dbReference>
<protein>
    <submittedName>
        <fullName evidence="2">Alpha-D-ribose 1-methylphosphonate 5-triphosphate diphosphatase</fullName>
        <ecNumber evidence="2">3.6.1.63</ecNumber>
    </submittedName>
</protein>
<dbReference type="InterPro" id="IPR013108">
    <property type="entry name" value="Amidohydro_3"/>
</dbReference>
<proteinExistence type="predicted"/>
<dbReference type="InterPro" id="IPR051781">
    <property type="entry name" value="Metallo-dep_Hydrolase"/>
</dbReference>
<accession>A0ABW4LZD8</accession>
<dbReference type="NCBIfam" id="NF011987">
    <property type="entry name" value="PRK15446.2-3"/>
    <property type="match status" value="1"/>
</dbReference>
<dbReference type="InterPro" id="IPR012696">
    <property type="entry name" value="PhnM"/>
</dbReference>
<dbReference type="SUPFAM" id="SSF51556">
    <property type="entry name" value="Metallo-dependent hydrolases"/>
    <property type="match status" value="1"/>
</dbReference>
<keyword evidence="3" id="KW-1185">Reference proteome</keyword>
<reference evidence="3" key="1">
    <citation type="journal article" date="2019" name="Int. J. Syst. Evol. Microbiol.">
        <title>The Global Catalogue of Microorganisms (GCM) 10K type strain sequencing project: providing services to taxonomists for standard genome sequencing and annotation.</title>
        <authorList>
            <consortium name="The Broad Institute Genomics Platform"/>
            <consortium name="The Broad Institute Genome Sequencing Center for Infectious Disease"/>
            <person name="Wu L."/>
            <person name="Ma J."/>
        </authorList>
    </citation>
    <scope>NUCLEOTIDE SEQUENCE [LARGE SCALE GENOMIC DNA]</scope>
    <source>
        <strain evidence="3">CG52</strain>
    </source>
</reference>
<dbReference type="CDD" id="cd01306">
    <property type="entry name" value="PhnM"/>
    <property type="match status" value="1"/>
</dbReference>
<feature type="domain" description="Amidohydrolase 3" evidence="1">
    <location>
        <begin position="283"/>
        <end position="378"/>
    </location>
</feature>